<dbReference type="InterPro" id="IPR025345">
    <property type="entry name" value="DUF4249"/>
</dbReference>
<dbReference type="Pfam" id="PF14054">
    <property type="entry name" value="DUF4249"/>
    <property type="match status" value="1"/>
</dbReference>
<dbReference type="Proteomes" id="UP000183788">
    <property type="component" value="Unassembled WGS sequence"/>
</dbReference>
<dbReference type="STRING" id="1004.SAMN05661012_00271"/>
<dbReference type="Proteomes" id="UP001326715">
    <property type="component" value="Chromosome"/>
</dbReference>
<feature type="signal peptide" evidence="1">
    <location>
        <begin position="1"/>
        <end position="22"/>
    </location>
</feature>
<dbReference type="EMBL" id="CP140154">
    <property type="protein sequence ID" value="WQG89582.1"/>
    <property type="molecule type" value="Genomic_DNA"/>
</dbReference>
<name>A0A1K1LW32_9BACT</name>
<keyword evidence="5" id="KW-1185">Reference proteome</keyword>
<organism evidence="2 4">
    <name type="scientific">Chitinophaga sancti</name>
    <dbReference type="NCBI Taxonomy" id="1004"/>
    <lineage>
        <taxon>Bacteria</taxon>
        <taxon>Pseudomonadati</taxon>
        <taxon>Bacteroidota</taxon>
        <taxon>Chitinophagia</taxon>
        <taxon>Chitinophagales</taxon>
        <taxon>Chitinophagaceae</taxon>
        <taxon>Chitinophaga</taxon>
    </lineage>
</organism>
<reference evidence="2 4" key="1">
    <citation type="submission" date="2016-11" db="EMBL/GenBank/DDBJ databases">
        <authorList>
            <person name="Jaros S."/>
            <person name="Januszkiewicz K."/>
            <person name="Wedrychowicz H."/>
        </authorList>
    </citation>
    <scope>NUCLEOTIDE SEQUENCE [LARGE SCALE GENOMIC DNA]</scope>
    <source>
        <strain evidence="2 4">DSM 784</strain>
    </source>
</reference>
<keyword evidence="1" id="KW-0732">Signal</keyword>
<feature type="chain" id="PRO_5009665314" evidence="1">
    <location>
        <begin position="23"/>
        <end position="292"/>
    </location>
</feature>
<proteinExistence type="predicted"/>
<dbReference type="EMBL" id="FPIZ01000001">
    <property type="protein sequence ID" value="SFW15141.1"/>
    <property type="molecule type" value="Genomic_DNA"/>
</dbReference>
<evidence type="ECO:0000313" key="2">
    <source>
        <dbReference type="EMBL" id="SFW15141.1"/>
    </source>
</evidence>
<evidence type="ECO:0000313" key="4">
    <source>
        <dbReference type="Proteomes" id="UP000183788"/>
    </source>
</evidence>
<dbReference type="OrthoDB" id="1117670at2"/>
<protein>
    <submittedName>
        <fullName evidence="3">DUF4249 domain-containing protein</fullName>
    </submittedName>
</protein>
<evidence type="ECO:0000313" key="5">
    <source>
        <dbReference type="Proteomes" id="UP001326715"/>
    </source>
</evidence>
<evidence type="ECO:0000313" key="3">
    <source>
        <dbReference type="EMBL" id="WQG89582.1"/>
    </source>
</evidence>
<gene>
    <name evidence="2" type="ORF">SAMN05661012_00271</name>
    <name evidence="3" type="ORF">SR876_32125</name>
</gene>
<accession>A0A1K1LW32</accession>
<dbReference type="AlphaFoldDB" id="A0A1K1LW32"/>
<sequence>MKKKFFRLSILAALITGFSACTDVIDLNVPEGTSHPVLDAWITNEPGAQYIRFTKSVSYTQSGATPIISNAIITLYDETSGDIYPFVFTDSVYKCDPASGQIGHLNHTYRLRVEYDSNVYEATDTIKPVATINKIDYKYKKKGDDGASKDGYYARFYATDMAGQTDYTWIRSYRNSMTKGNLLEDNYVIDGGFSEGLSDGQEFPQFVGESVNDYDHPFLKGELAIVKLRSLTYPSYFWVTSVQTQMRAGGLFATVLANVGTNLKNVTDGGSKGKLLGWFGTSAVSSATITTN</sequence>
<evidence type="ECO:0000256" key="1">
    <source>
        <dbReference type="SAM" id="SignalP"/>
    </source>
</evidence>
<reference evidence="3 5" key="2">
    <citation type="submission" date="2023-11" db="EMBL/GenBank/DDBJ databases">
        <title>MicrobeMod: A computational toolkit for identifying prokaryotic methylation and restriction-modification with nanopore sequencing.</title>
        <authorList>
            <person name="Crits-Christoph A."/>
            <person name="Kang S.C."/>
            <person name="Lee H."/>
            <person name="Ostrov N."/>
        </authorList>
    </citation>
    <scope>NUCLEOTIDE SEQUENCE [LARGE SCALE GENOMIC DNA]</scope>
    <source>
        <strain evidence="3 5">ATCC 23090</strain>
    </source>
</reference>
<dbReference type="RefSeq" id="WP_072356808.1">
    <property type="nucleotide sequence ID" value="NZ_CBHWAX010000190.1"/>
</dbReference>
<dbReference type="PROSITE" id="PS51257">
    <property type="entry name" value="PROKAR_LIPOPROTEIN"/>
    <property type="match status" value="1"/>
</dbReference>